<keyword evidence="2" id="KW-1185">Reference proteome</keyword>
<comment type="caution">
    <text evidence="1">The sequence shown here is derived from an EMBL/GenBank/DDBJ whole genome shotgun (WGS) entry which is preliminary data.</text>
</comment>
<reference evidence="1 2" key="1">
    <citation type="journal article" date="2022" name="Plant J.">
        <title>Chromosome-level genome of Camellia lanceoleosa provides a valuable resource for understanding genome evolution and self-incompatibility.</title>
        <authorList>
            <person name="Gong W."/>
            <person name="Xiao S."/>
            <person name="Wang L."/>
            <person name="Liao Z."/>
            <person name="Chang Y."/>
            <person name="Mo W."/>
            <person name="Hu G."/>
            <person name="Li W."/>
            <person name="Zhao G."/>
            <person name="Zhu H."/>
            <person name="Hu X."/>
            <person name="Ji K."/>
            <person name="Xiang X."/>
            <person name="Song Q."/>
            <person name="Yuan D."/>
            <person name="Jin S."/>
            <person name="Zhang L."/>
        </authorList>
    </citation>
    <scope>NUCLEOTIDE SEQUENCE [LARGE SCALE GENOMIC DNA]</scope>
    <source>
        <strain evidence="1">SQ_2022a</strain>
    </source>
</reference>
<organism evidence="1 2">
    <name type="scientific">Camellia lanceoleosa</name>
    <dbReference type="NCBI Taxonomy" id="1840588"/>
    <lineage>
        <taxon>Eukaryota</taxon>
        <taxon>Viridiplantae</taxon>
        <taxon>Streptophyta</taxon>
        <taxon>Embryophyta</taxon>
        <taxon>Tracheophyta</taxon>
        <taxon>Spermatophyta</taxon>
        <taxon>Magnoliopsida</taxon>
        <taxon>eudicotyledons</taxon>
        <taxon>Gunneridae</taxon>
        <taxon>Pentapetalae</taxon>
        <taxon>asterids</taxon>
        <taxon>Ericales</taxon>
        <taxon>Theaceae</taxon>
        <taxon>Camellia</taxon>
    </lineage>
</organism>
<proteinExistence type="predicted"/>
<name>A0ACC0GT94_9ERIC</name>
<dbReference type="Proteomes" id="UP001060215">
    <property type="component" value="Chromosome 9"/>
</dbReference>
<sequence length="196" mass="21517">MTIGAMAGAVLGMKSERKIGLVHGAAVGAFTGASFSLHAVSASFSLWISFHDNEPLSLPLFIEVITSILNPTLVYLGEKFGPGMHGPVRTQDVNADDADQVATVETNNQVPRFIDRKGGNALHRGSILDKLPKTRITDKNIYDSSGNRISCSVCLEDFEVGEVAEKLPICQHMFHRRCIAKWRVRHRSCPLCRTNQ</sequence>
<gene>
    <name evidence="1" type="ORF">LOK49_LG08G00196</name>
</gene>
<accession>A0ACC0GT94</accession>
<evidence type="ECO:0000313" key="1">
    <source>
        <dbReference type="EMBL" id="KAI8003894.1"/>
    </source>
</evidence>
<dbReference type="EMBL" id="CM045766">
    <property type="protein sequence ID" value="KAI8003894.1"/>
    <property type="molecule type" value="Genomic_DNA"/>
</dbReference>
<protein>
    <submittedName>
        <fullName evidence="1">NEP1-interacting protein 1</fullName>
    </submittedName>
</protein>
<evidence type="ECO:0000313" key="2">
    <source>
        <dbReference type="Proteomes" id="UP001060215"/>
    </source>
</evidence>